<gene>
    <name evidence="1" type="ORF">BV22DRAFT_1001736</name>
</gene>
<organism evidence="1 2">
    <name type="scientific">Leucogyrophana mollusca</name>
    <dbReference type="NCBI Taxonomy" id="85980"/>
    <lineage>
        <taxon>Eukaryota</taxon>
        <taxon>Fungi</taxon>
        <taxon>Dikarya</taxon>
        <taxon>Basidiomycota</taxon>
        <taxon>Agaricomycotina</taxon>
        <taxon>Agaricomycetes</taxon>
        <taxon>Agaricomycetidae</taxon>
        <taxon>Boletales</taxon>
        <taxon>Boletales incertae sedis</taxon>
        <taxon>Leucogyrophana</taxon>
    </lineage>
</organism>
<protein>
    <submittedName>
        <fullName evidence="1">Uncharacterized protein</fullName>
    </submittedName>
</protein>
<comment type="caution">
    <text evidence="1">The sequence shown here is derived from an EMBL/GenBank/DDBJ whole genome shotgun (WGS) entry which is preliminary data.</text>
</comment>
<evidence type="ECO:0000313" key="2">
    <source>
        <dbReference type="Proteomes" id="UP000790709"/>
    </source>
</evidence>
<sequence length="545" mass="58794">MPSHPYATGAAYTRYHAAPPVSEGGQHLSQHSHKGSDYAGPHPSTLEATFPPPSAASDMSLRHRLPPRAHAQPHPYAAVSLETDEPTTAHERKGSSGRFPSPRPVPPFRIGTPVLPVERDFASNANVSVSNADTSQLGIGEALLYPRNTRKGRDGMGTDTSPAVHRQARYQDPGAEQLSAPDKGRARGPPVPPSVSPVDSHSHSNNSSTGAQIALAQSPSPVTDEDPLERKDIMPQFGHSAHSSSAQLVITALDNNDDLDHFRDLFYKPPSRNVAAAPREDFSSQVSMGIPSDVRSSGSASALTNLVRSLSEELDDLQDNAKSQESHAEDTLSQEYVFLDLSRSYSSSPVPVDSVSPHRLPIHQENVAGTQPESAVPEDVVSSRASSIVERDPPENDTFGYPIRHGVVEAAPTPPALHSPRHASTHLSIKDEADDQDHIISPVTSNTGSELRSADAIRSSYMTSASEGSRISNLSDFPAPPMRPNLHTSLLQAYYDATPSNYTENHVDSDLPRPRPHFQGRPESHRTTFGGSEDMNIITEVHTDE</sequence>
<proteinExistence type="predicted"/>
<reference evidence="1" key="1">
    <citation type="journal article" date="2021" name="New Phytol.">
        <title>Evolutionary innovations through gain and loss of genes in the ectomycorrhizal Boletales.</title>
        <authorList>
            <person name="Wu G."/>
            <person name="Miyauchi S."/>
            <person name="Morin E."/>
            <person name="Kuo A."/>
            <person name="Drula E."/>
            <person name="Varga T."/>
            <person name="Kohler A."/>
            <person name="Feng B."/>
            <person name="Cao Y."/>
            <person name="Lipzen A."/>
            <person name="Daum C."/>
            <person name="Hundley H."/>
            <person name="Pangilinan J."/>
            <person name="Johnson J."/>
            <person name="Barry K."/>
            <person name="LaButti K."/>
            <person name="Ng V."/>
            <person name="Ahrendt S."/>
            <person name="Min B."/>
            <person name="Choi I.G."/>
            <person name="Park H."/>
            <person name="Plett J.M."/>
            <person name="Magnuson J."/>
            <person name="Spatafora J.W."/>
            <person name="Nagy L.G."/>
            <person name="Henrissat B."/>
            <person name="Grigoriev I.V."/>
            <person name="Yang Z.L."/>
            <person name="Xu J."/>
            <person name="Martin F.M."/>
        </authorList>
    </citation>
    <scope>NUCLEOTIDE SEQUENCE</scope>
    <source>
        <strain evidence="1">KUC20120723A-06</strain>
    </source>
</reference>
<name>A0ACB8BWA3_9AGAM</name>
<evidence type="ECO:0000313" key="1">
    <source>
        <dbReference type="EMBL" id="KAH7929964.1"/>
    </source>
</evidence>
<keyword evidence="2" id="KW-1185">Reference proteome</keyword>
<dbReference type="EMBL" id="MU266336">
    <property type="protein sequence ID" value="KAH7929964.1"/>
    <property type="molecule type" value="Genomic_DNA"/>
</dbReference>
<dbReference type="Proteomes" id="UP000790709">
    <property type="component" value="Unassembled WGS sequence"/>
</dbReference>
<accession>A0ACB8BWA3</accession>